<accession>A0A089G1K8</accession>
<evidence type="ECO:0000313" key="2">
    <source>
        <dbReference type="EMBL" id="AIP91320.1"/>
    </source>
</evidence>
<organism evidence="2 3">
    <name type="scientific">Mikumi yellow baboon virus 1</name>
    <dbReference type="NCBI Taxonomy" id="1546177"/>
    <lineage>
        <taxon>Viruses</taxon>
        <taxon>Riboviria</taxon>
        <taxon>Orthornavirae</taxon>
        <taxon>Pisuviricota</taxon>
        <taxon>Pisoniviricetes</taxon>
        <taxon>Nidovirales</taxon>
        <taxon>Arnidovirineae</taxon>
        <taxon>Arteriviridae</taxon>
        <taxon>Simarterivirinae</taxon>
        <taxon>Thetaarterivirus</taxon>
        <taxon>Mitartevirus</taxon>
        <taxon>Thetaarterivirus mikelba</taxon>
        <taxon>Thetaarterivirus mikelba 1</taxon>
    </lineage>
</organism>
<evidence type="ECO:0000313" key="3">
    <source>
        <dbReference type="Proteomes" id="UP000133242"/>
    </source>
</evidence>
<evidence type="ECO:0000256" key="1">
    <source>
        <dbReference type="SAM" id="Phobius"/>
    </source>
</evidence>
<dbReference type="Proteomes" id="UP000133242">
    <property type="component" value="Genome"/>
</dbReference>
<sequence>MLQELGAFLDAFAINFIFVYLLVAVYILVCRRLKQHLPTPGGYESHFQQSCES</sequence>
<proteinExistence type="predicted"/>
<keyword evidence="1" id="KW-0812">Transmembrane</keyword>
<protein>
    <submittedName>
        <fullName evidence="2">ORF5a protein</fullName>
    </submittedName>
</protein>
<reference evidence="2 3" key="1">
    <citation type="journal article" date="2014" name="J. Virol.">
        <title>Two Novel Simian Arteriviruses in Captive and Wild Baboons (Papio spp.).</title>
        <authorList>
            <person name="Bailey A.L."/>
            <person name="Lauck M."/>
            <person name="Sibley S.D."/>
            <person name="Pecotte J."/>
            <person name="Rice K."/>
            <person name="Weny G."/>
            <person name="Tumukunde A."/>
            <person name="Hyeroba D."/>
            <person name="Greene J."/>
            <person name="Correll M."/>
            <person name="Gleicher M."/>
            <person name="Friedrich T.C."/>
            <person name="Jahrling P.B."/>
            <person name="Kuhn J.H."/>
            <person name="Goldberg T.L."/>
            <person name="Rogers J."/>
            <person name="O'Connor D.H."/>
        </authorList>
    </citation>
    <scope>NUCLEOTIDE SEQUENCE [LARGE SCALE GENOMIC DNA]</scope>
    <source>
        <strain evidence="2">MYBV_M26</strain>
    </source>
</reference>
<gene>
    <name evidence="2" type="primary">ORF5a</name>
</gene>
<feature type="transmembrane region" description="Helical" evidence="1">
    <location>
        <begin position="6"/>
        <end position="29"/>
    </location>
</feature>
<keyword evidence="1" id="KW-1133">Transmembrane helix</keyword>
<keyword evidence="1" id="KW-0472">Membrane</keyword>
<dbReference type="EMBL" id="KM110945">
    <property type="protein sequence ID" value="AIP91320.1"/>
    <property type="molecule type" value="Genomic_RNA"/>
</dbReference>
<name>A0A089G1K8_9NIDO</name>